<name>A0A377PVH1_9HELI</name>
<dbReference type="SUPFAM" id="SSF55729">
    <property type="entry name" value="Acyl-CoA N-acyltransferases (Nat)"/>
    <property type="match status" value="2"/>
</dbReference>
<dbReference type="InterPro" id="IPR016181">
    <property type="entry name" value="Acyl_CoA_acyltransferase"/>
</dbReference>
<feature type="domain" description="Phosphatidylglycerol lysyltransferase C-terminal" evidence="1">
    <location>
        <begin position="36"/>
        <end position="297"/>
    </location>
</feature>
<reference evidence="2 3" key="1">
    <citation type="submission" date="2018-06" db="EMBL/GenBank/DDBJ databases">
        <authorList>
            <consortium name="Pathogen Informatics"/>
            <person name="Doyle S."/>
        </authorList>
    </citation>
    <scope>NUCLEOTIDE SEQUENCE [LARGE SCALE GENOMIC DNA]</scope>
    <source>
        <strain evidence="2 3">NCTC12714</strain>
    </source>
</reference>
<accession>A0A377PVH1</accession>
<dbReference type="EMBL" id="UGJE01000002">
    <property type="protein sequence ID" value="STQ86404.1"/>
    <property type="molecule type" value="Genomic_DNA"/>
</dbReference>
<dbReference type="AlphaFoldDB" id="A0A377PVH1"/>
<proteinExistence type="predicted"/>
<dbReference type="InterPro" id="IPR024320">
    <property type="entry name" value="LPG_synthase_C"/>
</dbReference>
<evidence type="ECO:0000313" key="2">
    <source>
        <dbReference type="EMBL" id="STQ86404.1"/>
    </source>
</evidence>
<sequence>MIADEMQHTRIDFKDITLDDRELILSYLKQDSFMISDISFGNLFIWRLARKIEFAIIHECLVIRTTYIDKNPFFFFPIGAGNKHSCIEILSQYCDDLDIPLEFHSLEEKSISILREIFGDIKPLLNRDRSDYIYLTKNLIELSGRKYHRKKNHLNRFFEEYRGFSFEKIDSNNLQELQDTWHLWSQDHIDSGLIAESKGIVSVLQNYCALGFRGGLLRFDSRIIAFSFGEVISSELCVIHIEKADIAYRGAYQAINHQLLSHCFADIKYVNREEDLGIDGLRKAKMSYNPHIILDKYELIVYS</sequence>
<dbReference type="Proteomes" id="UP000255139">
    <property type="component" value="Unassembled WGS sequence"/>
</dbReference>
<keyword evidence="3" id="KW-1185">Reference proteome</keyword>
<evidence type="ECO:0000259" key="1">
    <source>
        <dbReference type="Pfam" id="PF09924"/>
    </source>
</evidence>
<protein>
    <submittedName>
        <fullName evidence="2">Uncharacterized conserved protein</fullName>
    </submittedName>
</protein>
<evidence type="ECO:0000313" key="3">
    <source>
        <dbReference type="Proteomes" id="UP000255139"/>
    </source>
</evidence>
<dbReference type="PANTHER" id="PTHR41373">
    <property type="entry name" value="DUF2156 DOMAIN-CONTAINING PROTEIN"/>
    <property type="match status" value="1"/>
</dbReference>
<dbReference type="PANTHER" id="PTHR41373:SF1">
    <property type="entry name" value="PHOSPHATIDYLGLYCEROL LYSYLTRANSFERASE C-TERMINAL DOMAIN-CONTAINING PROTEIN"/>
    <property type="match status" value="1"/>
</dbReference>
<organism evidence="2 3">
    <name type="scientific">Helicobacter muridarum</name>
    <dbReference type="NCBI Taxonomy" id="216"/>
    <lineage>
        <taxon>Bacteria</taxon>
        <taxon>Pseudomonadati</taxon>
        <taxon>Campylobacterota</taxon>
        <taxon>Epsilonproteobacteria</taxon>
        <taxon>Campylobacterales</taxon>
        <taxon>Helicobacteraceae</taxon>
        <taxon>Helicobacter</taxon>
    </lineage>
</organism>
<dbReference type="RefSeq" id="WP_233708876.1">
    <property type="nucleotide sequence ID" value="NZ_FZML01000020.1"/>
</dbReference>
<dbReference type="Pfam" id="PF09924">
    <property type="entry name" value="LPG_synthase_C"/>
    <property type="match status" value="1"/>
</dbReference>
<dbReference type="Gene3D" id="3.40.630.30">
    <property type="match status" value="1"/>
</dbReference>
<gene>
    <name evidence="2" type="ORF">NCTC12714_01211</name>
</gene>
<dbReference type="InterPro" id="IPR016732">
    <property type="entry name" value="UCP018688"/>
</dbReference>
<dbReference type="PIRSF" id="PIRSF018688">
    <property type="entry name" value="UCP018688"/>
    <property type="match status" value="1"/>
</dbReference>